<proteinExistence type="predicted"/>
<gene>
    <name evidence="3" type="primary">LOC117576297</name>
</gene>
<dbReference type="InterPro" id="IPR036084">
    <property type="entry name" value="Ser_inhib-like_sf"/>
</dbReference>
<keyword evidence="2" id="KW-1185">Reference proteome</keyword>
<evidence type="ECO:0000313" key="2">
    <source>
        <dbReference type="Proteomes" id="UP000515160"/>
    </source>
</evidence>
<protein>
    <submittedName>
        <fullName evidence="3">Uncharacterized protein LOC117576297</fullName>
    </submittedName>
</protein>
<reference evidence="3" key="1">
    <citation type="submission" date="2025-08" db="UniProtKB">
        <authorList>
            <consortium name="RefSeq"/>
        </authorList>
    </citation>
    <scope>IDENTIFICATION</scope>
    <source>
        <strain evidence="3">15112-1751.03</strain>
        <tissue evidence="3">Whole Adult</tissue>
    </source>
</reference>
<dbReference type="Proteomes" id="UP000515160">
    <property type="component" value="Chromosome 2R"/>
</dbReference>
<keyword evidence="1" id="KW-0732">Signal</keyword>
<dbReference type="SUPFAM" id="SSF57567">
    <property type="entry name" value="Serine protease inhibitors"/>
    <property type="match status" value="1"/>
</dbReference>
<accession>A0A6P8XU03</accession>
<name>A0A6P8XU03_DROAB</name>
<dbReference type="OrthoDB" id="6236007at2759"/>
<dbReference type="Gene3D" id="2.10.25.10">
    <property type="entry name" value="Laminin"/>
    <property type="match status" value="1"/>
</dbReference>
<dbReference type="RefSeq" id="XP_034116843.1">
    <property type="nucleotide sequence ID" value="XM_034260952.2"/>
</dbReference>
<sequence length="101" mass="11255">MLFAFASRLTSTLLGSLLAADLAAPTGLPCGDNEQLTCVGCYEPTCSVPYYPDDECHYFDICKLGCGCKYGYVRHDQSFKCVSAVHCEFISSHKRYHENRN</sequence>
<evidence type="ECO:0000313" key="3">
    <source>
        <dbReference type="RefSeq" id="XP_034116843.1"/>
    </source>
</evidence>
<feature type="chain" id="PRO_5028282086" evidence="1">
    <location>
        <begin position="20"/>
        <end position="101"/>
    </location>
</feature>
<feature type="signal peptide" evidence="1">
    <location>
        <begin position="1"/>
        <end position="19"/>
    </location>
</feature>
<organism evidence="2 3">
    <name type="scientific">Drosophila albomicans</name>
    <name type="common">Fruit fly</name>
    <dbReference type="NCBI Taxonomy" id="7291"/>
    <lineage>
        <taxon>Eukaryota</taxon>
        <taxon>Metazoa</taxon>
        <taxon>Ecdysozoa</taxon>
        <taxon>Arthropoda</taxon>
        <taxon>Hexapoda</taxon>
        <taxon>Insecta</taxon>
        <taxon>Pterygota</taxon>
        <taxon>Neoptera</taxon>
        <taxon>Endopterygota</taxon>
        <taxon>Diptera</taxon>
        <taxon>Brachycera</taxon>
        <taxon>Muscomorpha</taxon>
        <taxon>Ephydroidea</taxon>
        <taxon>Drosophilidae</taxon>
        <taxon>Drosophila</taxon>
    </lineage>
</organism>
<evidence type="ECO:0000256" key="1">
    <source>
        <dbReference type="SAM" id="SignalP"/>
    </source>
</evidence>
<dbReference type="GeneID" id="117576297"/>
<dbReference type="AlphaFoldDB" id="A0A6P8XU03"/>